<evidence type="ECO:0000259" key="3">
    <source>
        <dbReference type="Pfam" id="PF20684"/>
    </source>
</evidence>
<keyword evidence="2" id="KW-1133">Transmembrane helix</keyword>
<gene>
    <name evidence="4" type="ORF">QQS21_000714</name>
</gene>
<proteinExistence type="predicted"/>
<evidence type="ECO:0000313" key="4">
    <source>
        <dbReference type="EMBL" id="KAK2616280.1"/>
    </source>
</evidence>
<dbReference type="Proteomes" id="UP001251528">
    <property type="component" value="Unassembled WGS sequence"/>
</dbReference>
<evidence type="ECO:0000256" key="1">
    <source>
        <dbReference type="SAM" id="MobiDB-lite"/>
    </source>
</evidence>
<feature type="compositionally biased region" description="Polar residues" evidence="1">
    <location>
        <begin position="210"/>
        <end position="225"/>
    </location>
</feature>
<comment type="caution">
    <text evidence="4">The sequence shown here is derived from an EMBL/GenBank/DDBJ whole genome shotgun (WGS) entry which is preliminary data.</text>
</comment>
<keyword evidence="2" id="KW-0812">Transmembrane</keyword>
<sequence>MMLPREIETDYNKSPVVRAVTALLLVIAILATMIRVVTKYIAMGTLKLDDALISTATVIATVQSILVILEGSAGLGRHQGSLPEGKISFILKASLWAYINIVNILTDLAIIVITVQIFKNIQTSRSKKTLVIGVFGSRVLILPAVVCHIYYFNLSVSSPDQTFELWPPTIIIQVIQCMSILTTCVPNLKPFLDSVESGQMHAGDLRQTRSKNSASRSGNATTVSQSRRRCQAAPSFSTNQHSDNLHRQKLYELEDMDTSMDMQRGTVSATAAYEPSGVGWDGQSYTSQTVLVQQTWRIDVERNSAAGSRHNSL</sequence>
<evidence type="ECO:0000313" key="5">
    <source>
        <dbReference type="Proteomes" id="UP001251528"/>
    </source>
</evidence>
<feature type="transmembrane region" description="Helical" evidence="2">
    <location>
        <begin position="50"/>
        <end position="75"/>
    </location>
</feature>
<keyword evidence="5" id="KW-1185">Reference proteome</keyword>
<dbReference type="EMBL" id="JASWJB010000007">
    <property type="protein sequence ID" value="KAK2616280.1"/>
    <property type="molecule type" value="Genomic_DNA"/>
</dbReference>
<reference evidence="4" key="1">
    <citation type="submission" date="2023-06" db="EMBL/GenBank/DDBJ databases">
        <title>Conoideocrella luteorostrata (Hypocreales: Clavicipitaceae), a potential biocontrol fungus for elongate hemlock scale in United States Christmas tree production areas.</title>
        <authorList>
            <person name="Barrett H."/>
            <person name="Lovett B."/>
            <person name="Macias A.M."/>
            <person name="Stajich J.E."/>
            <person name="Kasson M.T."/>
        </authorList>
    </citation>
    <scope>NUCLEOTIDE SEQUENCE</scope>
    <source>
        <strain evidence="4">ARSEF 14590</strain>
    </source>
</reference>
<feature type="domain" description="Rhodopsin" evidence="3">
    <location>
        <begin position="93"/>
        <end position="192"/>
    </location>
</feature>
<dbReference type="Pfam" id="PF20684">
    <property type="entry name" value="Fung_rhodopsin"/>
    <property type="match status" value="1"/>
</dbReference>
<accession>A0AAJ0FYX8</accession>
<feature type="transmembrane region" description="Helical" evidence="2">
    <location>
        <begin position="130"/>
        <end position="153"/>
    </location>
</feature>
<dbReference type="PANTHER" id="PTHR38794:SF1">
    <property type="entry name" value="INTEGRAL MEMBRANE PROTEIN"/>
    <property type="match status" value="1"/>
</dbReference>
<keyword evidence="2" id="KW-0472">Membrane</keyword>
<protein>
    <recommendedName>
        <fullName evidence="3">Rhodopsin domain-containing protein</fullName>
    </recommendedName>
</protein>
<evidence type="ECO:0000256" key="2">
    <source>
        <dbReference type="SAM" id="Phobius"/>
    </source>
</evidence>
<feature type="transmembrane region" description="Helical" evidence="2">
    <location>
        <begin position="20"/>
        <end position="38"/>
    </location>
</feature>
<dbReference type="AlphaFoldDB" id="A0AAJ0FYX8"/>
<dbReference type="PANTHER" id="PTHR38794">
    <property type="entry name" value="INTEGRAL MEMBRANE PROTEIN"/>
    <property type="match status" value="1"/>
</dbReference>
<feature type="region of interest" description="Disordered" evidence="1">
    <location>
        <begin position="202"/>
        <end position="244"/>
    </location>
</feature>
<name>A0AAJ0FYX8_9HYPO</name>
<dbReference type="InterPro" id="IPR049326">
    <property type="entry name" value="Rhodopsin_dom_fungi"/>
</dbReference>
<organism evidence="4 5">
    <name type="scientific">Conoideocrella luteorostrata</name>
    <dbReference type="NCBI Taxonomy" id="1105319"/>
    <lineage>
        <taxon>Eukaryota</taxon>
        <taxon>Fungi</taxon>
        <taxon>Dikarya</taxon>
        <taxon>Ascomycota</taxon>
        <taxon>Pezizomycotina</taxon>
        <taxon>Sordariomycetes</taxon>
        <taxon>Hypocreomycetidae</taxon>
        <taxon>Hypocreales</taxon>
        <taxon>Clavicipitaceae</taxon>
        <taxon>Conoideocrella</taxon>
    </lineage>
</organism>
<feature type="transmembrane region" description="Helical" evidence="2">
    <location>
        <begin position="95"/>
        <end position="118"/>
    </location>
</feature>